<evidence type="ECO:0000256" key="1">
    <source>
        <dbReference type="SAM" id="MobiDB-lite"/>
    </source>
</evidence>
<keyword evidence="3" id="KW-1185">Reference proteome</keyword>
<gene>
    <name evidence="2" type="ORF">H4R20_000194</name>
</gene>
<dbReference type="OrthoDB" id="5542704at2759"/>
<sequence>MSYNIFDVVLHPSVFQHHLSDAPHSESPSLSPSAPVSISNSCTRTAVSGHDLSTTTTASWGDDEWSEIRRRLWNAKRPMIGS</sequence>
<evidence type="ECO:0000313" key="3">
    <source>
        <dbReference type="Proteomes" id="UP001140094"/>
    </source>
</evidence>
<accession>A0A9W8I1F2</accession>
<proteinExistence type="predicted"/>
<comment type="caution">
    <text evidence="2">The sequence shown here is derived from an EMBL/GenBank/DDBJ whole genome shotgun (WGS) entry which is preliminary data.</text>
</comment>
<reference evidence="2" key="1">
    <citation type="submission" date="2022-07" db="EMBL/GenBank/DDBJ databases">
        <title>Phylogenomic reconstructions and comparative analyses of Kickxellomycotina fungi.</title>
        <authorList>
            <person name="Reynolds N.K."/>
            <person name="Stajich J.E."/>
            <person name="Barry K."/>
            <person name="Grigoriev I.V."/>
            <person name="Crous P."/>
            <person name="Smith M.E."/>
        </authorList>
    </citation>
    <scope>NUCLEOTIDE SEQUENCE</scope>
    <source>
        <strain evidence="2">NRRL 1565</strain>
    </source>
</reference>
<protein>
    <submittedName>
        <fullName evidence="2">Uncharacterized protein</fullName>
    </submittedName>
</protein>
<dbReference type="EMBL" id="JANBUO010000005">
    <property type="protein sequence ID" value="KAJ2809291.1"/>
    <property type="molecule type" value="Genomic_DNA"/>
</dbReference>
<feature type="compositionally biased region" description="Polar residues" evidence="1">
    <location>
        <begin position="26"/>
        <end position="59"/>
    </location>
</feature>
<organism evidence="2 3">
    <name type="scientific">Coemansia guatemalensis</name>
    <dbReference type="NCBI Taxonomy" id="2761395"/>
    <lineage>
        <taxon>Eukaryota</taxon>
        <taxon>Fungi</taxon>
        <taxon>Fungi incertae sedis</taxon>
        <taxon>Zoopagomycota</taxon>
        <taxon>Kickxellomycotina</taxon>
        <taxon>Kickxellomycetes</taxon>
        <taxon>Kickxellales</taxon>
        <taxon>Kickxellaceae</taxon>
        <taxon>Coemansia</taxon>
    </lineage>
</organism>
<dbReference type="Proteomes" id="UP001140094">
    <property type="component" value="Unassembled WGS sequence"/>
</dbReference>
<evidence type="ECO:0000313" key="2">
    <source>
        <dbReference type="EMBL" id="KAJ2809291.1"/>
    </source>
</evidence>
<name>A0A9W8I1F2_9FUNG</name>
<feature type="region of interest" description="Disordered" evidence="1">
    <location>
        <begin position="19"/>
        <end position="59"/>
    </location>
</feature>
<dbReference type="AlphaFoldDB" id="A0A9W8I1F2"/>